<comment type="subcellular location">
    <subcellularLocation>
        <location evidence="1">Membrane</location>
        <topology evidence="1">Multi-pass membrane protein</topology>
    </subcellularLocation>
</comment>
<sequence length="613" mass="64921">MLPLLLYALLTGRSVAVILGLAAQLALGALLMVLPVPRGALLGVYSGVLLLLLAGGVAERELSRYGWQTSDKAGLWRALRPSDEVSGYGFGSWNARGVDAATLSLDVRLASGTPGWDWFRSDPRYILERQPGSDYPHTRVWVPTPSGDAPPYLMRTFDFREPLGGRIFRVLLELRRADRANTKGTSAAAPQDQVSLVGPGDPIGGRDCEGVSLQAWTYRGGGRCLPITLTNSWRRYSLSWRVPDEVEASVVRVVLSGFAGQTLDVRRVKLIGARRKLGPFMPQGGALTAVWGARPEAQSGRTFIPASEWRTVTANAVRGANAGDTLTASLQTASGLMLTTRNVTATAPDGTPLPRALSSTRQTILFGDPNLAGHTLGTLGLALVALAGPLAGGFGAALTLFGVALTGSRAALIGVAFGVVWLFWLRLPRGGRRVGSTLLGLCVVGLGAVRLGLVWPEGSALRLLSLSETTPRSDIWGAAWGAFLTHPWQGLGAGGFPAYWSEVHNGEAVQHAHNLWLEFATSYGILGLLSAFALTLGLSFLAWQRGGARALALVGGTLVMNVFDTTFFYSGVLFTLMLALGALKSPSGLVHLLLGRGAHNAGVAARFPQVPPK</sequence>
<reference evidence="7" key="1">
    <citation type="submission" date="2020-02" db="EMBL/GenBank/DDBJ databases">
        <authorList>
            <person name="Meier V. D."/>
        </authorList>
    </citation>
    <scope>NUCLEOTIDE SEQUENCE</scope>
    <source>
        <strain evidence="7">AVDCRST_MAG86</strain>
    </source>
</reference>
<feature type="transmembrane region" description="Helical" evidence="5">
    <location>
        <begin position="410"/>
        <end position="427"/>
    </location>
</feature>
<accession>A0A6J4VUK3</accession>
<evidence type="ECO:0000256" key="4">
    <source>
        <dbReference type="ARBA" id="ARBA00023136"/>
    </source>
</evidence>
<keyword evidence="3 5" id="KW-1133">Transmembrane helix</keyword>
<dbReference type="GO" id="GO:0016020">
    <property type="term" value="C:membrane"/>
    <property type="evidence" value="ECO:0007669"/>
    <property type="project" value="UniProtKB-SubCell"/>
</dbReference>
<dbReference type="PANTHER" id="PTHR37422">
    <property type="entry name" value="TEICHURONIC ACID BIOSYNTHESIS PROTEIN TUAE"/>
    <property type="match status" value="1"/>
</dbReference>
<evidence type="ECO:0000256" key="1">
    <source>
        <dbReference type="ARBA" id="ARBA00004141"/>
    </source>
</evidence>
<protein>
    <recommendedName>
        <fullName evidence="6">O-antigen ligase-related domain-containing protein</fullName>
    </recommendedName>
</protein>
<feature type="domain" description="O-antigen ligase-related" evidence="6">
    <location>
        <begin position="395"/>
        <end position="530"/>
    </location>
</feature>
<feature type="transmembrane region" description="Helical" evidence="5">
    <location>
        <begin position="379"/>
        <end position="404"/>
    </location>
</feature>
<feature type="transmembrane region" description="Helical" evidence="5">
    <location>
        <begin position="434"/>
        <end position="455"/>
    </location>
</feature>
<dbReference type="AlphaFoldDB" id="A0A6J4VUK3"/>
<feature type="transmembrane region" description="Helical" evidence="5">
    <location>
        <begin position="523"/>
        <end position="543"/>
    </location>
</feature>
<dbReference type="InterPro" id="IPR051533">
    <property type="entry name" value="WaaL-like"/>
</dbReference>
<dbReference type="PANTHER" id="PTHR37422:SF13">
    <property type="entry name" value="LIPOPOLYSACCHARIDE BIOSYNTHESIS PROTEIN PA4999-RELATED"/>
    <property type="match status" value="1"/>
</dbReference>
<dbReference type="EMBL" id="CADCWP010000366">
    <property type="protein sequence ID" value="CAA9588736.1"/>
    <property type="molecule type" value="Genomic_DNA"/>
</dbReference>
<evidence type="ECO:0000313" key="7">
    <source>
        <dbReference type="EMBL" id="CAA9588736.1"/>
    </source>
</evidence>
<name>A0A6J4VUK3_9DEIN</name>
<evidence type="ECO:0000259" key="6">
    <source>
        <dbReference type="Pfam" id="PF04932"/>
    </source>
</evidence>
<organism evidence="7">
    <name type="scientific">uncultured Truepera sp</name>
    <dbReference type="NCBI Taxonomy" id="543023"/>
    <lineage>
        <taxon>Bacteria</taxon>
        <taxon>Thermotogati</taxon>
        <taxon>Deinococcota</taxon>
        <taxon>Deinococci</taxon>
        <taxon>Trueperales</taxon>
        <taxon>Trueperaceae</taxon>
        <taxon>Truepera</taxon>
        <taxon>environmental samples</taxon>
    </lineage>
</organism>
<evidence type="ECO:0000256" key="3">
    <source>
        <dbReference type="ARBA" id="ARBA00022989"/>
    </source>
</evidence>
<proteinExistence type="predicted"/>
<feature type="transmembrane region" description="Helical" evidence="5">
    <location>
        <begin position="550"/>
        <end position="583"/>
    </location>
</feature>
<gene>
    <name evidence="7" type="ORF">AVDCRST_MAG86-4419</name>
</gene>
<keyword evidence="2 5" id="KW-0812">Transmembrane</keyword>
<dbReference type="Pfam" id="PF04932">
    <property type="entry name" value="Wzy_C"/>
    <property type="match status" value="1"/>
</dbReference>
<evidence type="ECO:0000256" key="5">
    <source>
        <dbReference type="SAM" id="Phobius"/>
    </source>
</evidence>
<evidence type="ECO:0000256" key="2">
    <source>
        <dbReference type="ARBA" id="ARBA00022692"/>
    </source>
</evidence>
<dbReference type="InterPro" id="IPR007016">
    <property type="entry name" value="O-antigen_ligase-rel_domated"/>
</dbReference>
<feature type="transmembrane region" description="Helical" evidence="5">
    <location>
        <begin position="38"/>
        <end position="58"/>
    </location>
</feature>
<keyword evidence="4 5" id="KW-0472">Membrane</keyword>